<keyword evidence="10 15" id="KW-0479">Metal-binding</keyword>
<feature type="region of interest" description="Disordered" evidence="16">
    <location>
        <begin position="203"/>
        <end position="232"/>
    </location>
</feature>
<feature type="binding site" evidence="15">
    <location>
        <position position="121"/>
    </location>
    <ligand>
        <name>Mg(2+)</name>
        <dbReference type="ChEBI" id="CHEBI:18420"/>
    </ligand>
</feature>
<evidence type="ECO:0000256" key="8">
    <source>
        <dbReference type="ARBA" id="ARBA00022694"/>
    </source>
</evidence>
<feature type="domain" description="DRBM" evidence="17">
    <location>
        <begin position="159"/>
        <end position="229"/>
    </location>
</feature>
<dbReference type="PANTHER" id="PTHR11207">
    <property type="entry name" value="RIBONUCLEASE III"/>
    <property type="match status" value="1"/>
</dbReference>
<evidence type="ECO:0000256" key="14">
    <source>
        <dbReference type="ARBA" id="ARBA00022884"/>
    </source>
</evidence>
<dbReference type="GO" id="GO:0006397">
    <property type="term" value="P:mRNA processing"/>
    <property type="evidence" value="ECO:0007669"/>
    <property type="project" value="UniProtKB-UniRule"/>
</dbReference>
<dbReference type="Gene3D" id="1.10.1520.10">
    <property type="entry name" value="Ribonuclease III domain"/>
    <property type="match status" value="1"/>
</dbReference>
<keyword evidence="9 15" id="KW-0540">Nuclease</keyword>
<keyword evidence="8 15" id="KW-0819">tRNA processing</keyword>
<sequence>MSASAPRDAGGRLERRLDYAFERPALLARALTHRSAASDHNERLEFLGDGVLNFVIAAALFERCPEAPEGDLSRLRAALVRERTLAAIAEEIDLGEALVLGPGENRDGSRRRASILADGVEAVLGAIYCDGGFAAAQTVVHALYASRLAALPSADSLKDAKTRLQEWLQARARERPEYTLVSVTGADHCQHFVARCHLADTGDTVDGEGGGRRKAEQDAARRMLERLHADDQ</sequence>
<dbReference type="GO" id="GO:0008033">
    <property type="term" value="P:tRNA processing"/>
    <property type="evidence" value="ECO:0007669"/>
    <property type="project" value="UniProtKB-KW"/>
</dbReference>
<dbReference type="GO" id="GO:0046872">
    <property type="term" value="F:metal ion binding"/>
    <property type="evidence" value="ECO:0007669"/>
    <property type="project" value="UniProtKB-KW"/>
</dbReference>
<comment type="similarity">
    <text evidence="3">Belongs to the ribonuclease III family.</text>
</comment>
<evidence type="ECO:0000256" key="10">
    <source>
        <dbReference type="ARBA" id="ARBA00022723"/>
    </source>
</evidence>
<keyword evidence="14 15" id="KW-0694">RNA-binding</keyword>
<evidence type="ECO:0000259" key="18">
    <source>
        <dbReference type="PROSITE" id="PS50142"/>
    </source>
</evidence>
<dbReference type="InterPro" id="IPR014720">
    <property type="entry name" value="dsRBD_dom"/>
</dbReference>
<dbReference type="GO" id="GO:0010468">
    <property type="term" value="P:regulation of gene expression"/>
    <property type="evidence" value="ECO:0007669"/>
    <property type="project" value="TreeGrafter"/>
</dbReference>
<feature type="binding site" evidence="15">
    <location>
        <position position="118"/>
    </location>
    <ligand>
        <name>Mg(2+)</name>
        <dbReference type="ChEBI" id="CHEBI:18420"/>
    </ligand>
</feature>
<feature type="domain" description="RNase III" evidence="18">
    <location>
        <begin position="10"/>
        <end position="132"/>
    </location>
</feature>
<comment type="cofactor">
    <cofactor evidence="15">
        <name>Mg(2+)</name>
        <dbReference type="ChEBI" id="CHEBI:18420"/>
    </cofactor>
</comment>
<evidence type="ECO:0000256" key="6">
    <source>
        <dbReference type="ARBA" id="ARBA00022552"/>
    </source>
</evidence>
<evidence type="ECO:0000259" key="17">
    <source>
        <dbReference type="PROSITE" id="PS50137"/>
    </source>
</evidence>
<comment type="subcellular location">
    <subcellularLocation>
        <location evidence="2 15">Cytoplasm</location>
    </subcellularLocation>
</comment>
<evidence type="ECO:0000313" key="19">
    <source>
        <dbReference type="EMBL" id="ROO30396.1"/>
    </source>
</evidence>
<dbReference type="SUPFAM" id="SSF69065">
    <property type="entry name" value="RNase III domain-like"/>
    <property type="match status" value="1"/>
</dbReference>
<dbReference type="CDD" id="cd00593">
    <property type="entry name" value="RIBOc"/>
    <property type="match status" value="1"/>
</dbReference>
<name>A0A423PXQ9_9GAMM</name>
<feature type="active site" evidence="15">
    <location>
        <position position="49"/>
    </location>
</feature>
<keyword evidence="7 15" id="KW-0507">mRNA processing</keyword>
<dbReference type="GO" id="GO:0003725">
    <property type="term" value="F:double-stranded RNA binding"/>
    <property type="evidence" value="ECO:0007669"/>
    <property type="project" value="TreeGrafter"/>
</dbReference>
<dbReference type="CDD" id="cd10845">
    <property type="entry name" value="DSRM_RNAse_III_family"/>
    <property type="match status" value="1"/>
</dbReference>
<dbReference type="EMBL" id="AYKH01000001">
    <property type="protein sequence ID" value="ROO30396.1"/>
    <property type="molecule type" value="Genomic_DNA"/>
</dbReference>
<dbReference type="GO" id="GO:0005737">
    <property type="term" value="C:cytoplasm"/>
    <property type="evidence" value="ECO:0007669"/>
    <property type="project" value="UniProtKB-SubCell"/>
</dbReference>
<feature type="active site" evidence="15">
    <location>
        <position position="121"/>
    </location>
</feature>
<keyword evidence="11 15" id="KW-0255">Endonuclease</keyword>
<dbReference type="SMART" id="SM00358">
    <property type="entry name" value="DSRM"/>
    <property type="match status" value="1"/>
</dbReference>
<dbReference type="PANTHER" id="PTHR11207:SF0">
    <property type="entry name" value="RIBONUCLEASE 3"/>
    <property type="match status" value="1"/>
</dbReference>
<dbReference type="GO" id="GO:0019843">
    <property type="term" value="F:rRNA binding"/>
    <property type="evidence" value="ECO:0007669"/>
    <property type="project" value="UniProtKB-KW"/>
</dbReference>
<keyword evidence="20" id="KW-1185">Reference proteome</keyword>
<comment type="function">
    <text evidence="15">Digests double-stranded RNA. Involved in the processing of primary rRNA transcript to yield the immediate precursors to the large and small rRNAs (23S and 16S). Processes some mRNAs, and tRNAs when they are encoded in the rRNA operon. Processes pre-crRNA and tracrRNA of type II CRISPR loci if present in the organism.</text>
</comment>
<dbReference type="RefSeq" id="WP_123589811.1">
    <property type="nucleotide sequence ID" value="NZ_AYKH01000001.1"/>
</dbReference>
<dbReference type="GO" id="GO:0042802">
    <property type="term" value="F:identical protein binding"/>
    <property type="evidence" value="ECO:0007669"/>
    <property type="project" value="UniProtKB-ARBA"/>
</dbReference>
<feature type="compositionally biased region" description="Basic and acidic residues" evidence="16">
    <location>
        <begin position="209"/>
        <end position="232"/>
    </location>
</feature>
<evidence type="ECO:0000256" key="12">
    <source>
        <dbReference type="ARBA" id="ARBA00022801"/>
    </source>
</evidence>
<dbReference type="FunFam" id="3.30.160.20:FF:000003">
    <property type="entry name" value="Ribonuclease 3"/>
    <property type="match status" value="1"/>
</dbReference>
<evidence type="ECO:0000256" key="3">
    <source>
        <dbReference type="ARBA" id="ARBA00010183"/>
    </source>
</evidence>
<keyword evidence="13 15" id="KW-0460">Magnesium</keyword>
<evidence type="ECO:0000256" key="5">
    <source>
        <dbReference type="ARBA" id="ARBA00022490"/>
    </source>
</evidence>
<reference evidence="19 20" key="1">
    <citation type="submission" date="2013-10" db="EMBL/GenBank/DDBJ databases">
        <title>Salinisphaera orenii MK-B5 Genome Sequencing.</title>
        <authorList>
            <person name="Lai Q."/>
            <person name="Li C."/>
            <person name="Shao Z."/>
        </authorList>
    </citation>
    <scope>NUCLEOTIDE SEQUENCE [LARGE SCALE GENOMIC DNA]</scope>
    <source>
        <strain evidence="19 20">MK-B5</strain>
    </source>
</reference>
<comment type="subunit">
    <text evidence="4 15">Homodimer.</text>
</comment>
<evidence type="ECO:0000256" key="7">
    <source>
        <dbReference type="ARBA" id="ARBA00022664"/>
    </source>
</evidence>
<protein>
    <recommendedName>
        <fullName evidence="15">Ribonuclease 3</fullName>
        <ecNumber evidence="15">3.1.26.3</ecNumber>
    </recommendedName>
    <alternativeName>
        <fullName evidence="15">Ribonuclease III</fullName>
        <shortName evidence="15">RNase III</shortName>
    </alternativeName>
</protein>
<evidence type="ECO:0000256" key="15">
    <source>
        <dbReference type="HAMAP-Rule" id="MF_00104"/>
    </source>
</evidence>
<evidence type="ECO:0000256" key="1">
    <source>
        <dbReference type="ARBA" id="ARBA00000109"/>
    </source>
</evidence>
<dbReference type="PROSITE" id="PS00517">
    <property type="entry name" value="RNASE_3_1"/>
    <property type="match status" value="1"/>
</dbReference>
<keyword evidence="15" id="KW-0699">rRNA-binding</keyword>
<comment type="catalytic activity">
    <reaction evidence="1 15">
        <text>Endonucleolytic cleavage to 5'-phosphomonoester.</text>
        <dbReference type="EC" id="3.1.26.3"/>
    </reaction>
</comment>
<keyword evidence="5 15" id="KW-0963">Cytoplasm</keyword>
<dbReference type="HAMAP" id="MF_00104">
    <property type="entry name" value="RNase_III"/>
    <property type="match status" value="1"/>
</dbReference>
<dbReference type="SMART" id="SM00535">
    <property type="entry name" value="RIBOc"/>
    <property type="match status" value="1"/>
</dbReference>
<dbReference type="SUPFAM" id="SSF54768">
    <property type="entry name" value="dsRNA-binding domain-like"/>
    <property type="match status" value="1"/>
</dbReference>
<keyword evidence="12 15" id="KW-0378">Hydrolase</keyword>
<evidence type="ECO:0000256" key="2">
    <source>
        <dbReference type="ARBA" id="ARBA00004496"/>
    </source>
</evidence>
<dbReference type="Gene3D" id="3.30.160.20">
    <property type="match status" value="1"/>
</dbReference>
<dbReference type="PROSITE" id="PS50137">
    <property type="entry name" value="DS_RBD"/>
    <property type="match status" value="1"/>
</dbReference>
<evidence type="ECO:0000313" key="20">
    <source>
        <dbReference type="Proteomes" id="UP000283993"/>
    </source>
</evidence>
<dbReference type="AlphaFoldDB" id="A0A423PXQ9"/>
<dbReference type="GO" id="GO:0006364">
    <property type="term" value="P:rRNA processing"/>
    <property type="evidence" value="ECO:0007669"/>
    <property type="project" value="UniProtKB-UniRule"/>
</dbReference>
<dbReference type="InterPro" id="IPR000999">
    <property type="entry name" value="RNase_III_dom"/>
</dbReference>
<evidence type="ECO:0000256" key="13">
    <source>
        <dbReference type="ARBA" id="ARBA00022842"/>
    </source>
</evidence>
<dbReference type="InterPro" id="IPR011907">
    <property type="entry name" value="RNase_III"/>
</dbReference>
<dbReference type="PROSITE" id="PS50142">
    <property type="entry name" value="RNASE_3_2"/>
    <property type="match status" value="1"/>
</dbReference>
<feature type="binding site" evidence="15">
    <location>
        <position position="45"/>
    </location>
    <ligand>
        <name>Mg(2+)</name>
        <dbReference type="ChEBI" id="CHEBI:18420"/>
    </ligand>
</feature>
<dbReference type="Pfam" id="PF00035">
    <property type="entry name" value="dsrm"/>
    <property type="match status" value="1"/>
</dbReference>
<comment type="caution">
    <text evidence="19">The sequence shown here is derived from an EMBL/GenBank/DDBJ whole genome shotgun (WGS) entry which is preliminary data.</text>
</comment>
<dbReference type="InterPro" id="IPR036389">
    <property type="entry name" value="RNase_III_sf"/>
</dbReference>
<dbReference type="NCBIfam" id="TIGR02191">
    <property type="entry name" value="RNaseIII"/>
    <property type="match status" value="1"/>
</dbReference>
<keyword evidence="6 15" id="KW-0698">rRNA processing</keyword>
<dbReference type="EC" id="3.1.26.3" evidence="15"/>
<evidence type="ECO:0000256" key="9">
    <source>
        <dbReference type="ARBA" id="ARBA00022722"/>
    </source>
</evidence>
<proteinExistence type="inferred from homology"/>
<evidence type="ECO:0000256" key="11">
    <source>
        <dbReference type="ARBA" id="ARBA00022759"/>
    </source>
</evidence>
<accession>A0A423PXQ9</accession>
<dbReference type="Proteomes" id="UP000283993">
    <property type="component" value="Unassembled WGS sequence"/>
</dbReference>
<evidence type="ECO:0000256" key="16">
    <source>
        <dbReference type="SAM" id="MobiDB-lite"/>
    </source>
</evidence>
<dbReference type="FunFam" id="1.10.1520.10:FF:000001">
    <property type="entry name" value="Ribonuclease 3"/>
    <property type="match status" value="1"/>
</dbReference>
<dbReference type="Pfam" id="PF14622">
    <property type="entry name" value="Ribonucleas_3_3"/>
    <property type="match status" value="1"/>
</dbReference>
<dbReference type="GO" id="GO:0004525">
    <property type="term" value="F:ribonuclease III activity"/>
    <property type="evidence" value="ECO:0007669"/>
    <property type="project" value="UniProtKB-UniRule"/>
</dbReference>
<gene>
    <name evidence="15 19" type="primary">rnc</name>
    <name evidence="19" type="ORF">SAOR_00675</name>
</gene>
<evidence type="ECO:0000256" key="4">
    <source>
        <dbReference type="ARBA" id="ARBA00011738"/>
    </source>
</evidence>
<organism evidence="19 20">
    <name type="scientific">Salinisphaera orenii MK-B5</name>
    <dbReference type="NCBI Taxonomy" id="856730"/>
    <lineage>
        <taxon>Bacteria</taxon>
        <taxon>Pseudomonadati</taxon>
        <taxon>Pseudomonadota</taxon>
        <taxon>Gammaproteobacteria</taxon>
        <taxon>Salinisphaerales</taxon>
        <taxon>Salinisphaeraceae</taxon>
        <taxon>Salinisphaera</taxon>
    </lineage>
</organism>